<feature type="region of interest" description="Disordered" evidence="2">
    <location>
        <begin position="755"/>
        <end position="776"/>
    </location>
</feature>
<evidence type="ECO:0000313" key="4">
    <source>
        <dbReference type="Proteomes" id="UP000245119"/>
    </source>
</evidence>
<feature type="region of interest" description="Disordered" evidence="2">
    <location>
        <begin position="1"/>
        <end position="46"/>
    </location>
</feature>
<accession>A0A2T7PLM3</accession>
<evidence type="ECO:0000313" key="3">
    <source>
        <dbReference type="EMBL" id="PVD34292.1"/>
    </source>
</evidence>
<protein>
    <recommendedName>
        <fullName evidence="5">Progesterone-induced-blocking factor 1</fullName>
    </recommendedName>
</protein>
<dbReference type="PANTHER" id="PTHR18950">
    <property type="entry name" value="PROGESTERONE-INDUCED BLOCKING FACTOR 1"/>
    <property type="match status" value="1"/>
</dbReference>
<feature type="coiled-coil region" evidence="1">
    <location>
        <begin position="72"/>
        <end position="156"/>
    </location>
</feature>
<dbReference type="GO" id="GO:0005815">
    <property type="term" value="C:microtubule organizing center"/>
    <property type="evidence" value="ECO:0007669"/>
    <property type="project" value="TreeGrafter"/>
</dbReference>
<dbReference type="OrthoDB" id="299638at2759"/>
<feature type="coiled-coil region" evidence="1">
    <location>
        <begin position="265"/>
        <end position="442"/>
    </location>
</feature>
<sequence length="776" mass="91320">MAAKDLSKTFEDVESDDPSLETSVPTDLTLSPDYSEREGGRNKKRQITKQLIERKQLVHDMQLLRIELSQKNMTIENMKVEHLQRVEELEEKLQDVSHQKQILQARLESELQIQQEEAKRRQHSINKELESVRSRQQQLEAANERLREKAGDVRRSLRDLSLTEEKYYILRGLPDEEISLRDFVAMRLYEGMRPLQVEIDQLRVTCKSQEEELKTMSSELLELQKKLEEERLAHGELRVRYQKITLEYADSKTRIRNDDYKVENYDKVKLERDNLERDHGDVERQLSVLEIAHNNLQKERDDLSRELSAAKQSLQLLKQDKDYLSRQVTEANNRSTFADEKLQQLARQVDAAKEAREEMYEKYVASRDQYKSEYENKLREELEQIRIRTNTEIDRLRTSTREMYERENRNLREARDMAINEREQAQATERETKAKYEQMVDKFREMQSKWESQLSEVHNQLKVKGFEAERSQLVYEEAMKNLRAKTQLPLDSSAFVASLQVLTKEYYALQTAMEKRVVELEGQLSERNAKLETYERLEGELDDVILQAAEIDNEQEAEKVLFSYGYGANVPSTTKRRMQHSVQLARRVLQLEKANTSLRHEVQREQNKVKQLGDELKSANAVLDQAQQPYSYLIESIRVREVQIQQLSQQVAMLEEDTQKLEKERSDLVKMKNQMALDLERLLNQREEMAIMKQVVMSMSERVPSAKQVGDERRPKSASLHLPSTHHRDFEIHDDIDIVKPGPLSLTKAPRWANKLKKKNSSQKTQFSKVYGYATK</sequence>
<evidence type="ECO:0008006" key="5">
    <source>
        <dbReference type="Google" id="ProtNLM"/>
    </source>
</evidence>
<dbReference type="PANTHER" id="PTHR18950:SF0">
    <property type="entry name" value="PROGESTERONE IMMUNOMODULATORY BINDING FACTOR 1"/>
    <property type="match status" value="1"/>
</dbReference>
<keyword evidence="4" id="KW-1185">Reference proteome</keyword>
<feature type="compositionally biased region" description="Polar residues" evidence="2">
    <location>
        <begin position="20"/>
        <end position="29"/>
    </location>
</feature>
<feature type="compositionally biased region" description="Basic and acidic residues" evidence="2">
    <location>
        <begin position="1"/>
        <end position="11"/>
    </location>
</feature>
<organism evidence="3 4">
    <name type="scientific">Pomacea canaliculata</name>
    <name type="common">Golden apple snail</name>
    <dbReference type="NCBI Taxonomy" id="400727"/>
    <lineage>
        <taxon>Eukaryota</taxon>
        <taxon>Metazoa</taxon>
        <taxon>Spiralia</taxon>
        <taxon>Lophotrochozoa</taxon>
        <taxon>Mollusca</taxon>
        <taxon>Gastropoda</taxon>
        <taxon>Caenogastropoda</taxon>
        <taxon>Architaenioglossa</taxon>
        <taxon>Ampullarioidea</taxon>
        <taxon>Ampullariidae</taxon>
        <taxon>Pomacea</taxon>
    </lineage>
</organism>
<dbReference type="AlphaFoldDB" id="A0A2T7PLM3"/>
<keyword evidence="1" id="KW-0175">Coiled coil</keyword>
<evidence type="ECO:0000256" key="2">
    <source>
        <dbReference type="SAM" id="MobiDB-lite"/>
    </source>
</evidence>
<dbReference type="Proteomes" id="UP000245119">
    <property type="component" value="Linkage Group LG3"/>
</dbReference>
<feature type="coiled-coil region" evidence="1">
    <location>
        <begin position="517"/>
        <end position="554"/>
    </location>
</feature>
<dbReference type="EMBL" id="PZQS01000003">
    <property type="protein sequence ID" value="PVD34292.1"/>
    <property type="molecule type" value="Genomic_DNA"/>
</dbReference>
<feature type="coiled-coil region" evidence="1">
    <location>
        <begin position="588"/>
        <end position="674"/>
    </location>
</feature>
<dbReference type="STRING" id="400727.A0A2T7PLM3"/>
<proteinExistence type="predicted"/>
<gene>
    <name evidence="3" type="ORF">C0Q70_05561</name>
</gene>
<comment type="caution">
    <text evidence="3">The sequence shown here is derived from an EMBL/GenBank/DDBJ whole genome shotgun (WGS) entry which is preliminary data.</text>
</comment>
<name>A0A2T7PLM3_POMCA</name>
<dbReference type="InterPro" id="IPR026205">
    <property type="entry name" value="PIBF1"/>
</dbReference>
<evidence type="ECO:0000256" key="1">
    <source>
        <dbReference type="SAM" id="Coils"/>
    </source>
</evidence>
<dbReference type="GO" id="GO:0060271">
    <property type="term" value="P:cilium assembly"/>
    <property type="evidence" value="ECO:0007669"/>
    <property type="project" value="TreeGrafter"/>
</dbReference>
<reference evidence="3 4" key="1">
    <citation type="submission" date="2018-04" db="EMBL/GenBank/DDBJ databases">
        <title>The genome of golden apple snail Pomacea canaliculata provides insight into stress tolerance and invasive adaptation.</title>
        <authorList>
            <person name="Liu C."/>
            <person name="Liu B."/>
            <person name="Ren Y."/>
            <person name="Zhang Y."/>
            <person name="Wang H."/>
            <person name="Li S."/>
            <person name="Jiang F."/>
            <person name="Yin L."/>
            <person name="Zhang G."/>
            <person name="Qian W."/>
            <person name="Fan W."/>
        </authorList>
    </citation>
    <scope>NUCLEOTIDE SEQUENCE [LARGE SCALE GENOMIC DNA]</scope>
    <source>
        <strain evidence="3">SZHN2017</strain>
        <tissue evidence="3">Muscle</tissue>
    </source>
</reference>
<feature type="coiled-coil region" evidence="1">
    <location>
        <begin position="199"/>
        <end position="233"/>
    </location>
</feature>
<feature type="region of interest" description="Disordered" evidence="2">
    <location>
        <begin position="706"/>
        <end position="726"/>
    </location>
</feature>
<dbReference type="Gene3D" id="1.10.287.1490">
    <property type="match status" value="1"/>
</dbReference>